<dbReference type="RefSeq" id="WP_110484114.1">
    <property type="nucleotide sequence ID" value="NZ_QJVC01000002.1"/>
</dbReference>
<keyword evidence="1" id="KW-0472">Membrane</keyword>
<protein>
    <submittedName>
        <fullName evidence="2">Uncharacterized protein</fullName>
    </submittedName>
</protein>
<dbReference type="Proteomes" id="UP000247980">
    <property type="component" value="Unassembled WGS sequence"/>
</dbReference>
<feature type="transmembrane region" description="Helical" evidence="1">
    <location>
        <begin position="158"/>
        <end position="177"/>
    </location>
</feature>
<dbReference type="EMBL" id="QJVC01000002">
    <property type="protein sequence ID" value="PYI39941.1"/>
    <property type="molecule type" value="Genomic_DNA"/>
</dbReference>
<proteinExistence type="predicted"/>
<feature type="transmembrane region" description="Helical" evidence="1">
    <location>
        <begin position="189"/>
        <end position="217"/>
    </location>
</feature>
<keyword evidence="1" id="KW-0812">Transmembrane</keyword>
<dbReference type="AlphaFoldDB" id="A0A2V5IVB3"/>
<feature type="transmembrane region" description="Helical" evidence="1">
    <location>
        <begin position="7"/>
        <end position="30"/>
    </location>
</feature>
<keyword evidence="1" id="KW-1133">Transmembrane helix</keyword>
<accession>A0A2V5IVB3</accession>
<name>A0A2V5IVB3_9MICC</name>
<dbReference type="OrthoDB" id="3209791at2"/>
<feature type="transmembrane region" description="Helical" evidence="1">
    <location>
        <begin position="126"/>
        <end position="146"/>
    </location>
</feature>
<gene>
    <name evidence="2" type="ORF">CVS30_03075</name>
</gene>
<feature type="transmembrane region" description="Helical" evidence="1">
    <location>
        <begin position="50"/>
        <end position="70"/>
    </location>
</feature>
<evidence type="ECO:0000256" key="1">
    <source>
        <dbReference type="SAM" id="Phobius"/>
    </source>
</evidence>
<evidence type="ECO:0000313" key="2">
    <source>
        <dbReference type="EMBL" id="PYI39941.1"/>
    </source>
</evidence>
<sequence length="222" mass="24015">MQLINKWTFLGIPAIILGSAFALTLAIWAMLPASAVTGIKYSGAGQAVMWYFFALGIQSLTLTFPFAQGLSVSRRNFFLGTVGLFTVVAAGVAALYVVLGQLELRSNGWGMNGRIFALQWVADQPWFVQLFFYFVLMMFLFLLGFWGATLYKRWQATGLLVSGLSLALILVAAFGLITWQGSWAQVGSWIVSLTPLSLGVVALGLSAALGVGAFLTLRRATP</sequence>
<reference evidence="2 3" key="1">
    <citation type="submission" date="2018-05" db="EMBL/GenBank/DDBJ databases">
        <title>Genetic diversity of glacier-inhabiting Cryobacterium bacteria in China and description of Cryobacterium mengkeensis sp. nov. and Arthrobacter glacialis sp. nov.</title>
        <authorList>
            <person name="Liu Q."/>
            <person name="Xin Y.-H."/>
        </authorList>
    </citation>
    <scope>NUCLEOTIDE SEQUENCE [LARGE SCALE GENOMIC DNA]</scope>
    <source>
        <strain evidence="2 3">B7</strain>
    </source>
</reference>
<feature type="transmembrane region" description="Helical" evidence="1">
    <location>
        <begin position="77"/>
        <end position="99"/>
    </location>
</feature>
<evidence type="ECO:0000313" key="3">
    <source>
        <dbReference type="Proteomes" id="UP000247980"/>
    </source>
</evidence>
<comment type="caution">
    <text evidence="2">The sequence shown here is derived from an EMBL/GenBank/DDBJ whole genome shotgun (WGS) entry which is preliminary data.</text>
</comment>
<organism evidence="2 3">
    <name type="scientific">Arthrobacter psychrolactophilus</name>
    <dbReference type="NCBI Taxonomy" id="92442"/>
    <lineage>
        <taxon>Bacteria</taxon>
        <taxon>Bacillati</taxon>
        <taxon>Actinomycetota</taxon>
        <taxon>Actinomycetes</taxon>
        <taxon>Micrococcales</taxon>
        <taxon>Micrococcaceae</taxon>
        <taxon>Arthrobacter</taxon>
    </lineage>
</organism>
<keyword evidence="3" id="KW-1185">Reference proteome</keyword>